<dbReference type="Proteomes" id="UP000249324">
    <property type="component" value="Unassembled WGS sequence"/>
</dbReference>
<dbReference type="InterPro" id="IPR036689">
    <property type="entry name" value="ESAT-6-like_sf"/>
</dbReference>
<keyword evidence="2" id="KW-0812">Transmembrane</keyword>
<feature type="compositionally biased region" description="Low complexity" evidence="1">
    <location>
        <begin position="365"/>
        <end position="376"/>
    </location>
</feature>
<name>A0ABD6FLN7_9PSEU</name>
<accession>A0ABD6FLN7</accession>
<proteinExistence type="predicted"/>
<feature type="compositionally biased region" description="Gly residues" evidence="1">
    <location>
        <begin position="377"/>
        <end position="386"/>
    </location>
</feature>
<evidence type="ECO:0000313" key="4">
    <source>
        <dbReference type="EMBL" id="MFO7194235.1"/>
    </source>
</evidence>
<feature type="non-terminal residue" evidence="4">
    <location>
        <position position="386"/>
    </location>
</feature>
<feature type="region of interest" description="Disordered" evidence="1">
    <location>
        <begin position="354"/>
        <end position="386"/>
    </location>
</feature>
<evidence type="ECO:0000259" key="3">
    <source>
        <dbReference type="Pfam" id="PF25547"/>
    </source>
</evidence>
<gene>
    <name evidence="4" type="ORF">DIU77_018495</name>
</gene>
<feature type="domain" description="Outer membrane channel protein CpnT-like N-terminal" evidence="3">
    <location>
        <begin position="8"/>
        <end position="131"/>
    </location>
</feature>
<sequence length="386" mass="40669">MQLTELPDDLQKFLKVMVGMEWPEGNETQLRQMAGAYYTYAEKAQAIAEKLKAARNELSGSMRGRTADEAKKYLDEVVKSLEDAATAANDLGGACQTAAADVQKGRIMLVAMATMVMIMYLAMLKSIFTAFLAPLVLAAGRGALMALLRALVAKLASLMAMKLADVARLMLQKIGVLLWTAGKYAAGGAAIMGGLDLTIQLGQMAHNKIANSRRGNGPPVTAGRQDIDWGSIGMMAGAAAIGGAFYGAGRAFTKPVVDTARGLRNQGVFFGKDLTRLGQFGYASFQSGLVMASNPLIFAATGHKGDFWEGVFSAFGPYTKPMMPGFDQKVADFSFRFFDKIGIDLRVPDRYELLGAGPDGPPKVDPGGPSHGSDAASGGGGGGGDK</sequence>
<evidence type="ECO:0000256" key="1">
    <source>
        <dbReference type="SAM" id="MobiDB-lite"/>
    </source>
</evidence>
<evidence type="ECO:0000256" key="2">
    <source>
        <dbReference type="SAM" id="Phobius"/>
    </source>
</evidence>
<dbReference type="Pfam" id="PF25547">
    <property type="entry name" value="WXG100_2"/>
    <property type="match status" value="1"/>
</dbReference>
<reference evidence="4 5" key="1">
    <citation type="journal article" date="2021" name="BMC Genomics">
        <title>Genome-resolved metagenome and metatranscriptome analyses of thermophilic composting reveal key bacterial players and their metabolic interactions.</title>
        <authorList>
            <person name="Braga L.P.P."/>
            <person name="Pereira R.V."/>
            <person name="Martins L.F."/>
            <person name="Moura L.M.S."/>
            <person name="Sanchez F.B."/>
            <person name="Patane J.S.L."/>
            <person name="da Silva A.M."/>
            <person name="Setubal J.C."/>
        </authorList>
    </citation>
    <scope>NUCLEOTIDE SEQUENCE [LARGE SCALE GENOMIC DNA]</scope>
    <source>
        <strain evidence="4">ZC4RG45</strain>
    </source>
</reference>
<keyword evidence="2" id="KW-0472">Membrane</keyword>
<organism evidence="4 5">
    <name type="scientific">Thermocrispum agreste</name>
    <dbReference type="NCBI Taxonomy" id="37925"/>
    <lineage>
        <taxon>Bacteria</taxon>
        <taxon>Bacillati</taxon>
        <taxon>Actinomycetota</taxon>
        <taxon>Actinomycetes</taxon>
        <taxon>Pseudonocardiales</taxon>
        <taxon>Pseudonocardiaceae</taxon>
        <taxon>Thermocrispum</taxon>
    </lineage>
</organism>
<comment type="caution">
    <text evidence="4">The sequence shown here is derived from an EMBL/GenBank/DDBJ whole genome shotgun (WGS) entry which is preliminary data.</text>
</comment>
<evidence type="ECO:0000313" key="5">
    <source>
        <dbReference type="Proteomes" id="UP000249324"/>
    </source>
</evidence>
<keyword evidence="2" id="KW-1133">Transmembrane helix</keyword>
<feature type="transmembrane region" description="Helical" evidence="2">
    <location>
        <begin position="130"/>
        <end position="152"/>
    </location>
</feature>
<dbReference type="EMBL" id="QGUI02000393">
    <property type="protein sequence ID" value="MFO7194235.1"/>
    <property type="molecule type" value="Genomic_DNA"/>
</dbReference>
<dbReference type="InterPro" id="IPR057746">
    <property type="entry name" value="CpnT-like_N"/>
</dbReference>
<dbReference type="SUPFAM" id="SSF140453">
    <property type="entry name" value="EsxAB dimer-like"/>
    <property type="match status" value="1"/>
</dbReference>
<protein>
    <submittedName>
        <fullName evidence="4">WXG100 family type VII secretion target</fullName>
    </submittedName>
</protein>
<dbReference type="AlphaFoldDB" id="A0ABD6FLN7"/>
<feature type="transmembrane region" description="Helical" evidence="2">
    <location>
        <begin position="107"/>
        <end position="124"/>
    </location>
</feature>